<evidence type="ECO:0000256" key="3">
    <source>
        <dbReference type="ARBA" id="ARBA00023163"/>
    </source>
</evidence>
<organism evidence="5 6">
    <name type="scientific">Mycolicibacterium iranicum</name>
    <name type="common">Mycobacterium iranicum</name>
    <dbReference type="NCBI Taxonomy" id="912594"/>
    <lineage>
        <taxon>Bacteria</taxon>
        <taxon>Bacillati</taxon>
        <taxon>Actinomycetota</taxon>
        <taxon>Actinomycetes</taxon>
        <taxon>Mycobacteriales</taxon>
        <taxon>Mycobacteriaceae</taxon>
        <taxon>Mycolicibacterium</taxon>
    </lineage>
</organism>
<keyword evidence="2" id="KW-0238">DNA-binding</keyword>
<dbReference type="Pfam" id="PF12833">
    <property type="entry name" value="HTH_18"/>
    <property type="match status" value="1"/>
</dbReference>
<sequence>MAGVSAGTAAGFAVGTPDPSLRDIVLRYEGFTVSGGGPAIFREVACTYVPIIIDLDQGWSVSHREHVGSAPLRLTSFVAGLTDGPVLVGHGGSARCLQVDLTPLGARRILGLPLAELANRSVSIEAVLGRDGADLVQRIGDAATWQERFSIVDAALVRRLHDAVDLDAEVAWSLERIVASSGNLAIGRLATELGWSHRKLIARYRDAVGLPPKVVARIVRFESVCTRLRGGAGLAVAAAECGYFDQAHLSREVRDLAGITPAELQRTVNSVQDPAV</sequence>
<protein>
    <recommendedName>
        <fullName evidence="4">HTH araC/xylS-type domain-containing protein</fullName>
    </recommendedName>
</protein>
<dbReference type="PANTHER" id="PTHR46796:SF15">
    <property type="entry name" value="BLL1074 PROTEIN"/>
    <property type="match status" value="1"/>
</dbReference>
<comment type="caution">
    <text evidence="5">The sequence shown here is derived from an EMBL/GenBank/DDBJ whole genome shotgun (WGS) entry which is preliminary data.</text>
</comment>
<evidence type="ECO:0000256" key="2">
    <source>
        <dbReference type="ARBA" id="ARBA00023125"/>
    </source>
</evidence>
<evidence type="ECO:0000259" key="4">
    <source>
        <dbReference type="PROSITE" id="PS01124"/>
    </source>
</evidence>
<name>A0A1X1WWP8_MYCIR</name>
<dbReference type="GO" id="GO:0003700">
    <property type="term" value="F:DNA-binding transcription factor activity"/>
    <property type="evidence" value="ECO:0007669"/>
    <property type="project" value="InterPro"/>
</dbReference>
<dbReference type="PANTHER" id="PTHR46796">
    <property type="entry name" value="HTH-TYPE TRANSCRIPTIONAL ACTIVATOR RHAS-RELATED"/>
    <property type="match status" value="1"/>
</dbReference>
<proteinExistence type="predicted"/>
<gene>
    <name evidence="5" type="ORF">AWC12_05490</name>
</gene>
<dbReference type="EMBL" id="LQPC01000019">
    <property type="protein sequence ID" value="ORV91001.1"/>
    <property type="molecule type" value="Genomic_DNA"/>
</dbReference>
<dbReference type="InterPro" id="IPR050204">
    <property type="entry name" value="AraC_XylS_family_regulators"/>
</dbReference>
<reference evidence="5 6" key="1">
    <citation type="submission" date="2016-01" db="EMBL/GenBank/DDBJ databases">
        <title>The new phylogeny of the genus Mycobacterium.</title>
        <authorList>
            <person name="Tarcisio F."/>
            <person name="Conor M."/>
            <person name="Antonella G."/>
            <person name="Elisabetta G."/>
            <person name="Giulia F.S."/>
            <person name="Sara T."/>
            <person name="Anna F."/>
            <person name="Clotilde B."/>
            <person name="Roberto B."/>
            <person name="Veronica D.S."/>
            <person name="Fabio R."/>
            <person name="Monica P."/>
            <person name="Olivier J."/>
            <person name="Enrico T."/>
            <person name="Nicola S."/>
        </authorList>
    </citation>
    <scope>NUCLEOTIDE SEQUENCE [LARGE SCALE GENOMIC DNA]</scope>
    <source>
        <strain evidence="5 6">DSM 45541</strain>
    </source>
</reference>
<dbReference type="SMART" id="SM00342">
    <property type="entry name" value="HTH_ARAC"/>
    <property type="match status" value="1"/>
</dbReference>
<dbReference type="AlphaFoldDB" id="A0A1X1WWP8"/>
<keyword evidence="1" id="KW-0805">Transcription regulation</keyword>
<accession>A0A1X1WWP8</accession>
<dbReference type="InterPro" id="IPR018060">
    <property type="entry name" value="HTH_AraC"/>
</dbReference>
<dbReference type="Proteomes" id="UP000193622">
    <property type="component" value="Unassembled WGS sequence"/>
</dbReference>
<dbReference type="GO" id="GO:0043565">
    <property type="term" value="F:sequence-specific DNA binding"/>
    <property type="evidence" value="ECO:0007669"/>
    <property type="project" value="InterPro"/>
</dbReference>
<evidence type="ECO:0000313" key="6">
    <source>
        <dbReference type="Proteomes" id="UP000193622"/>
    </source>
</evidence>
<evidence type="ECO:0000313" key="5">
    <source>
        <dbReference type="EMBL" id="ORV91001.1"/>
    </source>
</evidence>
<feature type="domain" description="HTH araC/xylS-type" evidence="4">
    <location>
        <begin position="168"/>
        <end position="267"/>
    </location>
</feature>
<evidence type="ECO:0000256" key="1">
    <source>
        <dbReference type="ARBA" id="ARBA00023015"/>
    </source>
</evidence>
<keyword evidence="3" id="KW-0804">Transcription</keyword>
<dbReference type="Gene3D" id="1.10.10.60">
    <property type="entry name" value="Homeodomain-like"/>
    <property type="match status" value="1"/>
</dbReference>
<dbReference type="PROSITE" id="PS01124">
    <property type="entry name" value="HTH_ARAC_FAMILY_2"/>
    <property type="match status" value="1"/>
</dbReference>